<dbReference type="EMBL" id="CMVM020000144">
    <property type="status" value="NOT_ANNOTATED_CDS"/>
    <property type="molecule type" value="Genomic_DNA"/>
</dbReference>
<proteinExistence type="predicted"/>
<dbReference type="EnsemblMetazoa" id="OVOC4834.1">
    <property type="protein sequence ID" value="OVOC4834.1"/>
    <property type="gene ID" value="WBGene00241643"/>
</dbReference>
<dbReference type="Proteomes" id="UP000024404">
    <property type="component" value="Unassembled WGS sequence"/>
</dbReference>
<dbReference type="AlphaFoldDB" id="A0A8R1XU74"/>
<evidence type="ECO:0000313" key="1">
    <source>
        <dbReference type="EnsemblMetazoa" id="OVOC4834.1"/>
    </source>
</evidence>
<name>A0A8R1XU74_ONCVO</name>
<reference evidence="1" key="2">
    <citation type="submission" date="2022-06" db="UniProtKB">
        <authorList>
            <consortium name="EnsemblMetazoa"/>
        </authorList>
    </citation>
    <scope>IDENTIFICATION</scope>
</reference>
<keyword evidence="2" id="KW-1185">Reference proteome</keyword>
<sequence length="89" mass="10050">MSNNFYDYMPRKVFIFCSPYLDSLNVLKAGRSGTALPGSSILLKLALDFRNRNSFRVYETIHTHLVGVYVDGSEDDILCALIGQLLLNF</sequence>
<protein>
    <submittedName>
        <fullName evidence="1">Uncharacterized protein</fullName>
    </submittedName>
</protein>
<organism evidence="1 2">
    <name type="scientific">Onchocerca volvulus</name>
    <dbReference type="NCBI Taxonomy" id="6282"/>
    <lineage>
        <taxon>Eukaryota</taxon>
        <taxon>Metazoa</taxon>
        <taxon>Ecdysozoa</taxon>
        <taxon>Nematoda</taxon>
        <taxon>Chromadorea</taxon>
        <taxon>Rhabditida</taxon>
        <taxon>Spirurina</taxon>
        <taxon>Spiruromorpha</taxon>
        <taxon>Filarioidea</taxon>
        <taxon>Onchocercidae</taxon>
        <taxon>Onchocerca</taxon>
    </lineage>
</organism>
<reference evidence="2" key="1">
    <citation type="submission" date="2013-10" db="EMBL/GenBank/DDBJ databases">
        <title>Genome sequencing of Onchocerca volvulus.</title>
        <authorList>
            <person name="Cotton J."/>
            <person name="Tsai J."/>
            <person name="Stanley E."/>
            <person name="Tracey A."/>
            <person name="Holroyd N."/>
            <person name="Lustigman S."/>
            <person name="Berriman M."/>
        </authorList>
    </citation>
    <scope>NUCLEOTIDE SEQUENCE</scope>
</reference>
<evidence type="ECO:0000313" key="2">
    <source>
        <dbReference type="Proteomes" id="UP000024404"/>
    </source>
</evidence>
<accession>A0A8R1XU74</accession>